<proteinExistence type="predicted"/>
<dbReference type="OMA" id="WSEECWK"/>
<feature type="region of interest" description="Disordered" evidence="1">
    <location>
        <begin position="986"/>
        <end position="1038"/>
    </location>
</feature>
<dbReference type="GO" id="GO:0005654">
    <property type="term" value="C:nucleoplasm"/>
    <property type="evidence" value="ECO:0007669"/>
    <property type="project" value="TreeGrafter"/>
</dbReference>
<dbReference type="PANTHER" id="PTHR16207:SF11">
    <property type="entry name" value="SET DOMAIN-CONTAINING PROTEIN"/>
    <property type="match status" value="1"/>
</dbReference>
<dbReference type="HOGENOM" id="CLU_005864_0_0_1"/>
<gene>
    <name evidence="2" type="ORF">CRE_10856</name>
</gene>
<feature type="region of interest" description="Disordered" evidence="1">
    <location>
        <begin position="821"/>
        <end position="878"/>
    </location>
</feature>
<sequence length="1494" mass="168348">MDKNKPFVIPKKRKVEVPQEEVAEDTSPSPSPDVPEGYEINEATADEEQQLLTDIAKKNTNKSSWSEECWKFMKASKVQMIRNRKLEQSFESYKRKNKIEQEVLEHRVVYDDDEIQDIAENGLSVENDGIIDIGDPRQGVLLYTSPALAYAGRYLYANIPIMVMVFRTATNGKRNEIPLSSGKPPSPSKNHSSHGLMRTEFNTMKFHRYLLEHCMAGVYHYEYMPNTNNLYRYPSMILPHAVITFQLDMTILPPLNSKKPSKINRSLPTFHLDEITPHTLIFPHKDVTAHICVPPVSKEVPFFLYESTATPEFRSINDLRLYEELEMLRTSDCFGKILSSNAVVLTNLSIASHYTLRFSEEDKSFVDRIRKYKMMLVWTRFPFTVFYLPPGDVSAEFGFPYVQNCMNLIVHRAQIGDTGVPVQERCQVQSMFFSEETPDELSKFWNKGEEYDNEIPEVDNFEDGVYEDDYEDPEADLRRARLAEDTQRRRESQAEETEASSADIEARRREDEDVKRLLALPPEEVTVTVLHTTPVDPNLKGVLKFVTSKPREEKDDPGTKLSLKWTDQAMLNHTPRPLVTTRFFENDASPPHHLDRDGLSFDEKRKNEEAIAQLVAEKHDRVVRGTDEIFKNGMSGNIFRRNDMEAGQSPSQQMATSPANTNSNGSSPMSPFVPSPDQTQSPPNSYKQPPPNFTAKPVQPSLSALPLPSNYSMPPPPITNVRTPQIGGLAPSPQLPPMRVPPPNMMIPPTSVPPPNYQIPPPRVLPTSVPPPNRMVPPPTLPPPGLLTPSLSKTVLPTCLVPNSGPPQDPRKVQQSNLSTGFIIPPSASTSSLTATNALPSPGAEEKGEEPMDVDEEDSFQTGRDSDSNAPVEQEEENDILVSVFTQSVQTPKPVSKPDLIPGIIANDMSNAPNIQHLINLSNKKRESQDTDLRSQPQVNFPINKPKPPATKQVVNVLGVDDDYETEVLSEKEASSSQDIDYRKFAPVASRRDSQNSFTKDRDDRLKDVDDRFQDIPVPDGSPGSESRKKQSQSMQEKLRAINKVAENKVQNTNEHLAYQAQMALTAEPKKEQTTAPRKPNNSMFPALSQSRFTSQGLVQNSTLPEPTPSEPIREQTPPRSPSPISSPQVEDYVPKTFLNTSKQQTCKIVPTESVLFFGRRNDLCFYFQKEGYETYRGERPSSSSTKSESAKTNTRNRRDYDSVEPGTSDRKATETWANLMNNPVKQKEKSKQPSNIEYVTLDDDGEEEGELRSGESSSSTMNSSAPKKVLSTLDVPPGITTRHRPQEGSSSSFQNNRPFTNPSPSSMVFLDHTYSKQINQNRMSASNDYAEKLTGFVDKDAENLCIFIDPEINGDAFDPNCMKATDLTRLFNLLNNENMKKKPYSPRVHSKVFVHKCSSTGNLKKNNSFELLFNTNTGLVQRLPVHSCDHDPKKSCLARCAAVVTRKLEGKRAIFLTHKFDEYSQDGRMMFDNNVRVMSIQRFEQMIAEIRDT</sequence>
<dbReference type="STRING" id="31234.E3M568"/>
<feature type="compositionally biased region" description="Polar residues" evidence="1">
    <location>
        <begin position="1074"/>
        <end position="1087"/>
    </location>
</feature>
<feature type="compositionally biased region" description="Basic and acidic residues" evidence="1">
    <location>
        <begin position="986"/>
        <end position="1014"/>
    </location>
</feature>
<dbReference type="eggNOG" id="ENOG502TGRA">
    <property type="taxonomic scope" value="Eukaryota"/>
</dbReference>
<dbReference type="Proteomes" id="UP000008281">
    <property type="component" value="Unassembled WGS sequence"/>
</dbReference>
<dbReference type="FunCoup" id="E3M568">
    <property type="interactions" value="1805"/>
</dbReference>
<feature type="compositionally biased region" description="Low complexity" evidence="1">
    <location>
        <begin position="825"/>
        <end position="841"/>
    </location>
</feature>
<reference evidence="2" key="1">
    <citation type="submission" date="2007-07" db="EMBL/GenBank/DDBJ databases">
        <title>PCAP assembly of the Caenorhabditis remanei genome.</title>
        <authorList>
            <consortium name="The Caenorhabditis remanei Sequencing Consortium"/>
            <person name="Wilson R.K."/>
        </authorList>
    </citation>
    <scope>NUCLEOTIDE SEQUENCE [LARGE SCALE GENOMIC DNA]</scope>
    <source>
        <strain evidence="2">PB4641</strain>
    </source>
</reference>
<feature type="compositionally biased region" description="Pro residues" evidence="1">
    <location>
        <begin position="733"/>
        <end position="786"/>
    </location>
</feature>
<evidence type="ECO:0000256" key="1">
    <source>
        <dbReference type="SAM" id="MobiDB-lite"/>
    </source>
</evidence>
<dbReference type="GO" id="GO:0045814">
    <property type="term" value="P:negative regulation of gene expression, epigenetic"/>
    <property type="evidence" value="ECO:0007669"/>
    <property type="project" value="InterPro"/>
</dbReference>
<dbReference type="InterPro" id="IPR046432">
    <property type="entry name" value="TASOR"/>
</dbReference>
<feature type="region of interest" description="Disordered" evidence="1">
    <location>
        <begin position="1100"/>
        <end position="1130"/>
    </location>
</feature>
<feature type="compositionally biased region" description="Low complexity" evidence="1">
    <location>
        <begin position="1182"/>
        <end position="1193"/>
    </location>
</feature>
<feature type="region of interest" description="Disordered" evidence="1">
    <location>
        <begin position="484"/>
        <end position="511"/>
    </location>
</feature>
<keyword evidence="3" id="KW-1185">Reference proteome</keyword>
<feature type="region of interest" description="Disordered" evidence="1">
    <location>
        <begin position="1068"/>
        <end position="1087"/>
    </location>
</feature>
<feature type="compositionally biased region" description="Polar residues" evidence="1">
    <location>
        <begin position="1216"/>
        <end position="1225"/>
    </location>
</feature>
<feature type="compositionally biased region" description="Polar residues" evidence="1">
    <location>
        <begin position="1288"/>
        <end position="1307"/>
    </location>
</feature>
<feature type="region of interest" description="Disordered" evidence="1">
    <location>
        <begin position="175"/>
        <end position="194"/>
    </location>
</feature>
<feature type="region of interest" description="Disordered" evidence="1">
    <location>
        <begin position="1176"/>
        <end position="1309"/>
    </location>
</feature>
<organism evidence="3">
    <name type="scientific">Caenorhabditis remanei</name>
    <name type="common">Caenorhabditis vulgaris</name>
    <dbReference type="NCBI Taxonomy" id="31234"/>
    <lineage>
        <taxon>Eukaryota</taxon>
        <taxon>Metazoa</taxon>
        <taxon>Ecdysozoa</taxon>
        <taxon>Nematoda</taxon>
        <taxon>Chromadorea</taxon>
        <taxon>Rhabditida</taxon>
        <taxon>Rhabditina</taxon>
        <taxon>Rhabditomorpha</taxon>
        <taxon>Rhabditoidea</taxon>
        <taxon>Rhabditidae</taxon>
        <taxon>Peloderinae</taxon>
        <taxon>Caenorhabditis</taxon>
    </lineage>
</organism>
<feature type="compositionally biased region" description="Low complexity" evidence="1">
    <location>
        <begin position="1255"/>
        <end position="1265"/>
    </location>
</feature>
<feature type="region of interest" description="Disordered" evidence="1">
    <location>
        <begin position="633"/>
        <end position="790"/>
    </location>
</feature>
<feature type="compositionally biased region" description="Basic and acidic residues" evidence="1">
    <location>
        <begin position="484"/>
        <end position="493"/>
    </location>
</feature>
<dbReference type="EMBL" id="DS268425">
    <property type="protein sequence ID" value="EFO92442.1"/>
    <property type="molecule type" value="Genomic_DNA"/>
</dbReference>
<evidence type="ECO:0000313" key="2">
    <source>
        <dbReference type="EMBL" id="EFO92442.1"/>
    </source>
</evidence>
<dbReference type="InParanoid" id="E3M568"/>
<feature type="region of interest" description="Disordered" evidence="1">
    <location>
        <begin position="1"/>
        <end position="44"/>
    </location>
</feature>
<evidence type="ECO:0000313" key="3">
    <source>
        <dbReference type="Proteomes" id="UP000008281"/>
    </source>
</evidence>
<feature type="compositionally biased region" description="Polar residues" evidence="1">
    <location>
        <begin position="648"/>
        <end position="669"/>
    </location>
</feature>
<protein>
    <submittedName>
        <fullName evidence="2">Uncharacterized protein</fullName>
    </submittedName>
</protein>
<feature type="compositionally biased region" description="Acidic residues" evidence="1">
    <location>
        <begin position="1241"/>
        <end position="1250"/>
    </location>
</feature>
<feature type="compositionally biased region" description="Polar residues" evidence="1">
    <location>
        <begin position="860"/>
        <end position="871"/>
    </location>
</feature>
<feature type="compositionally biased region" description="Basic and acidic residues" evidence="1">
    <location>
        <begin position="1197"/>
        <end position="1214"/>
    </location>
</feature>
<feature type="compositionally biased region" description="Low complexity" evidence="1">
    <location>
        <begin position="180"/>
        <end position="194"/>
    </location>
</feature>
<accession>E3M568</accession>
<dbReference type="OrthoDB" id="5840635at2759"/>
<name>E3M568_CAERE</name>
<feature type="compositionally biased region" description="Polar residues" evidence="1">
    <location>
        <begin position="676"/>
        <end position="687"/>
    </location>
</feature>
<dbReference type="PANTHER" id="PTHR16207">
    <property type="entry name" value="SET DOMAIN-CONTAINING PROTEIN"/>
    <property type="match status" value="1"/>
</dbReference>